<keyword evidence="1" id="KW-0863">Zinc-finger</keyword>
<evidence type="ECO:0000313" key="4">
    <source>
        <dbReference type="EMBL" id="GJS77872.1"/>
    </source>
</evidence>
<dbReference type="InterPro" id="IPR036875">
    <property type="entry name" value="Znf_CCHC_sf"/>
</dbReference>
<feature type="compositionally biased region" description="Low complexity" evidence="2">
    <location>
        <begin position="896"/>
        <end position="911"/>
    </location>
</feature>
<evidence type="ECO:0000256" key="2">
    <source>
        <dbReference type="SAM" id="MobiDB-lite"/>
    </source>
</evidence>
<accession>A0ABQ4YLQ1</accession>
<dbReference type="InterPro" id="IPR001878">
    <property type="entry name" value="Znf_CCHC"/>
</dbReference>
<name>A0ABQ4YLQ1_9ASTR</name>
<feature type="region of interest" description="Disordered" evidence="2">
    <location>
        <begin position="896"/>
        <end position="935"/>
    </location>
</feature>
<dbReference type="Gene3D" id="4.10.60.10">
    <property type="entry name" value="Zinc finger, CCHC-type"/>
    <property type="match status" value="1"/>
</dbReference>
<feature type="region of interest" description="Disordered" evidence="2">
    <location>
        <begin position="1"/>
        <end position="43"/>
    </location>
</feature>
<keyword evidence="5" id="KW-1185">Reference proteome</keyword>
<dbReference type="InterPro" id="IPR013103">
    <property type="entry name" value="RVT_2"/>
</dbReference>
<keyword evidence="1" id="KW-0479">Metal-binding</keyword>
<reference evidence="4" key="2">
    <citation type="submission" date="2022-01" db="EMBL/GenBank/DDBJ databases">
        <authorList>
            <person name="Yamashiro T."/>
            <person name="Shiraishi A."/>
            <person name="Satake H."/>
            <person name="Nakayama K."/>
        </authorList>
    </citation>
    <scope>NUCLEOTIDE SEQUENCE</scope>
</reference>
<dbReference type="SUPFAM" id="SSF56672">
    <property type="entry name" value="DNA/RNA polymerases"/>
    <property type="match status" value="1"/>
</dbReference>
<feature type="compositionally biased region" description="Pro residues" evidence="2">
    <location>
        <begin position="912"/>
        <end position="935"/>
    </location>
</feature>
<dbReference type="Proteomes" id="UP001151760">
    <property type="component" value="Unassembled WGS sequence"/>
</dbReference>
<dbReference type="SMART" id="SM00343">
    <property type="entry name" value="ZnF_C2HC"/>
    <property type="match status" value="1"/>
</dbReference>
<dbReference type="EMBL" id="BQNB010010481">
    <property type="protein sequence ID" value="GJS77872.1"/>
    <property type="molecule type" value="Genomic_DNA"/>
</dbReference>
<dbReference type="Pfam" id="PF00098">
    <property type="entry name" value="zf-CCHC"/>
    <property type="match status" value="1"/>
</dbReference>
<sequence>MQPLPTINPKDKGKGVLVEEEPEKPEKVKRRDQGMDADHKLASDDEEFNRKMHQTLEEYDIWDYGLKLYLEYIEMMFRVIQNWKLSRREFHMEKDGLKISCDGHFPSSICEDFHGMDDEKSDREASELVSSEKVFRKGIVIFQQLLSQLEAHGAEVSTKDANYKVFEQEIQGASKTSSSAQNVAFVSQSKSNTNKVKSGLTIPYIIYSLFAKQLEDWDLLHEDLEQINDLDIEEMDINWQIAMIAIRMKKFYKKTGKRVRVDGKTPVGLDKKKLECFNCHNTGHFARECTAKGTHDGKKKRDSFYLIFKKLGSKKKNQWACCQWMMGLSNWPDENILKLKDKSCTYGYQLKDLKSLNPMYQMIDPVNILPVNLMTYEDYWNFFEHSFDPESETLRVPPEVYESTPITTNDKRSVQLNAGRPNINTGRTNINSVRPNINTGRTNVNPVKTKVNTGSSNLNTVRTRQPTCILENQANTLQVLQKYAKTQCKSSKYFTSLRQEFLMTASYDEEGVITDFNSLPTEIEVSPTPTLRIHNIHPKSQILGDPKRNLKKISEKLYKMTVGFKAMQEELYRFIVYQMDVKSAFLYGTIDEEVYVSQPPGFVDPDHPKKVYKVVKALYGLHQAPRAWYATLSTFLEKHGYKRGLQVKQNKAGIFISQDKYVAEILKKFDLVNVKTTITPMETKVALTKDEEAVDVDRIFKYLKGKPNLGLWYPRESPFDLEAFSDSNYGGSNLDRKSTTGGCQFLGQDLFYGNAKKLTIMVLLQLKLNYVADANCFSQTATANTLADETLELQETIDTIVYTITEASIRHKLQLADASGITMLPTNEIFEGMGHMGYPTDGSFTFWKSFFTPQWRFLVHHILHCISSKSGGWDQIGSNIATAFWIKNILDVAQSQPSSSTIPVPSTSLPPEQSPPPIPTPIPAYTPTPIPETDS</sequence>
<dbReference type="SUPFAM" id="SSF57756">
    <property type="entry name" value="Retrovirus zinc finger-like domains"/>
    <property type="match status" value="1"/>
</dbReference>
<evidence type="ECO:0000256" key="1">
    <source>
        <dbReference type="PROSITE-ProRule" id="PRU00047"/>
    </source>
</evidence>
<protein>
    <submittedName>
        <fullName evidence="4">Retrovirus-related pol polyprotein from transposon TNT 1-94</fullName>
    </submittedName>
</protein>
<proteinExistence type="predicted"/>
<gene>
    <name evidence="4" type="ORF">Tco_0727753</name>
</gene>
<dbReference type="InterPro" id="IPR043502">
    <property type="entry name" value="DNA/RNA_pol_sf"/>
</dbReference>
<keyword evidence="1" id="KW-0862">Zinc</keyword>
<feature type="compositionally biased region" description="Basic and acidic residues" evidence="2">
    <location>
        <begin position="24"/>
        <end position="43"/>
    </location>
</feature>
<dbReference type="PANTHER" id="PTHR11439">
    <property type="entry name" value="GAG-POL-RELATED RETROTRANSPOSON"/>
    <property type="match status" value="1"/>
</dbReference>
<evidence type="ECO:0000313" key="5">
    <source>
        <dbReference type="Proteomes" id="UP001151760"/>
    </source>
</evidence>
<dbReference type="PROSITE" id="PS50158">
    <property type="entry name" value="ZF_CCHC"/>
    <property type="match status" value="1"/>
</dbReference>
<feature type="domain" description="CCHC-type" evidence="3">
    <location>
        <begin position="276"/>
        <end position="289"/>
    </location>
</feature>
<evidence type="ECO:0000259" key="3">
    <source>
        <dbReference type="PROSITE" id="PS50158"/>
    </source>
</evidence>
<comment type="caution">
    <text evidence="4">The sequence shown here is derived from an EMBL/GenBank/DDBJ whole genome shotgun (WGS) entry which is preliminary data.</text>
</comment>
<organism evidence="4 5">
    <name type="scientific">Tanacetum coccineum</name>
    <dbReference type="NCBI Taxonomy" id="301880"/>
    <lineage>
        <taxon>Eukaryota</taxon>
        <taxon>Viridiplantae</taxon>
        <taxon>Streptophyta</taxon>
        <taxon>Embryophyta</taxon>
        <taxon>Tracheophyta</taxon>
        <taxon>Spermatophyta</taxon>
        <taxon>Magnoliopsida</taxon>
        <taxon>eudicotyledons</taxon>
        <taxon>Gunneridae</taxon>
        <taxon>Pentapetalae</taxon>
        <taxon>asterids</taxon>
        <taxon>campanulids</taxon>
        <taxon>Asterales</taxon>
        <taxon>Asteraceae</taxon>
        <taxon>Asteroideae</taxon>
        <taxon>Anthemideae</taxon>
        <taxon>Anthemidinae</taxon>
        <taxon>Tanacetum</taxon>
    </lineage>
</organism>
<reference evidence="4" key="1">
    <citation type="journal article" date="2022" name="Int. J. Mol. Sci.">
        <title>Draft Genome of Tanacetum Coccineum: Genomic Comparison of Closely Related Tanacetum-Family Plants.</title>
        <authorList>
            <person name="Yamashiro T."/>
            <person name="Shiraishi A."/>
            <person name="Nakayama K."/>
            <person name="Satake H."/>
        </authorList>
    </citation>
    <scope>NUCLEOTIDE SEQUENCE</scope>
</reference>
<dbReference type="PANTHER" id="PTHR11439:SF495">
    <property type="entry name" value="REVERSE TRANSCRIPTASE, RNA-DEPENDENT DNA POLYMERASE-RELATED"/>
    <property type="match status" value="1"/>
</dbReference>
<dbReference type="Pfam" id="PF07727">
    <property type="entry name" value="RVT_2"/>
    <property type="match status" value="1"/>
</dbReference>